<dbReference type="Proteomes" id="UP000323521">
    <property type="component" value="Chromosome"/>
</dbReference>
<keyword evidence="4" id="KW-1185">Reference proteome</keyword>
<feature type="transmembrane region" description="Helical" evidence="1">
    <location>
        <begin position="303"/>
        <end position="324"/>
    </location>
</feature>
<feature type="transmembrane region" description="Helical" evidence="1">
    <location>
        <begin position="6"/>
        <end position="32"/>
    </location>
</feature>
<keyword evidence="1" id="KW-0472">Membrane</keyword>
<accession>A0A3G1L1Y8</accession>
<feature type="transmembrane region" description="Helical" evidence="1">
    <location>
        <begin position="448"/>
        <end position="469"/>
    </location>
</feature>
<dbReference type="InterPro" id="IPR002823">
    <property type="entry name" value="DUF112_TM"/>
</dbReference>
<feature type="transmembrane region" description="Helical" evidence="1">
    <location>
        <begin position="149"/>
        <end position="169"/>
    </location>
</feature>
<feature type="transmembrane region" description="Helical" evidence="1">
    <location>
        <begin position="336"/>
        <end position="359"/>
    </location>
</feature>
<evidence type="ECO:0000313" key="3">
    <source>
        <dbReference type="EMBL" id="ATW28664.1"/>
    </source>
</evidence>
<feature type="transmembrane region" description="Helical" evidence="1">
    <location>
        <begin position="118"/>
        <end position="137"/>
    </location>
</feature>
<dbReference type="Pfam" id="PF01970">
    <property type="entry name" value="TctA"/>
    <property type="match status" value="1"/>
</dbReference>
<gene>
    <name evidence="3" type="ORF">DCMF_16285</name>
</gene>
<feature type="domain" description="DUF112" evidence="2">
    <location>
        <begin position="1"/>
        <end position="420"/>
    </location>
</feature>
<evidence type="ECO:0000313" key="4">
    <source>
        <dbReference type="Proteomes" id="UP000323521"/>
    </source>
</evidence>
<dbReference type="AlphaFoldDB" id="A0A3G1L1Y8"/>
<keyword evidence="1" id="KW-1133">Transmembrane helix</keyword>
<dbReference type="KEGG" id="fwa:DCMF_16285"/>
<dbReference type="PANTHER" id="PTHR35342:SF5">
    <property type="entry name" value="TRICARBOXYLIC TRANSPORT PROTEIN"/>
    <property type="match status" value="1"/>
</dbReference>
<dbReference type="PANTHER" id="PTHR35342">
    <property type="entry name" value="TRICARBOXYLIC TRANSPORT PROTEIN"/>
    <property type="match status" value="1"/>
</dbReference>
<evidence type="ECO:0000259" key="2">
    <source>
        <dbReference type="Pfam" id="PF01970"/>
    </source>
</evidence>
<feature type="transmembrane region" description="Helical" evidence="1">
    <location>
        <begin position="87"/>
        <end position="112"/>
    </location>
</feature>
<dbReference type="EMBL" id="CP017634">
    <property type="protein sequence ID" value="ATW28664.1"/>
    <property type="molecule type" value="Genomic_DNA"/>
</dbReference>
<reference evidence="3 4" key="1">
    <citation type="submission" date="2016-10" db="EMBL/GenBank/DDBJ databases">
        <title>Complete Genome Sequence of Peptococcaceae strain DCMF.</title>
        <authorList>
            <person name="Edwards R.J."/>
            <person name="Holland S.I."/>
            <person name="Deshpande N.P."/>
            <person name="Wong Y.K."/>
            <person name="Ertan H."/>
            <person name="Manefield M."/>
            <person name="Russell T.L."/>
            <person name="Lee M.J."/>
        </authorList>
    </citation>
    <scope>NUCLEOTIDE SEQUENCE [LARGE SCALE GENOMIC DNA]</scope>
    <source>
        <strain evidence="3 4">DCMF</strain>
    </source>
</reference>
<name>A0A3G1L1Y8_FORW1</name>
<sequence length="484" mass="50982">MIFLGVLWGIIGGVIPGINATVAMSLILPFTWGMPPHIAIMLLLGVYAGAEYGGSVPACLIGTPGTNAAACTVIDGYEMTKKGRPGLALGTSLYSGVIGGMVGNIALIILAIPLASVALAFGPAEYCAMAIMGLTMICTLGGKNVFKGILAGLFGIFLATVGMDISGVTRFTFGIRSLNEGFDLIPVMMGLFAVTEVLKQTRECFGGETFIGKYEAKGKKLPNWQEIKRMTPVSLFAGVIGTIIGVMPGAGASTSSFIAYNEAKRWFKNTDTFGQGEDIRAIAAPESANNAVTGGAMVPLLSLGIPGSNSTAIMLGALMLHNVVPGPTIFERNPEIAYGAFIALFIANIFMLVQGLVFIKVAYRITTLSRPALLASIIALVFTGAYAVNCQISDIFLTLAFGLVGYGMKKIGLPPTATVLGFVLGPIMENNLRRALIISDGSYWNVFFGSPLSSVLIIISLVSLGLTIYRGWSDTRREKQVVMP</sequence>
<feature type="transmembrane region" description="Helical" evidence="1">
    <location>
        <begin position="411"/>
        <end position="428"/>
    </location>
</feature>
<protein>
    <recommendedName>
        <fullName evidence="2">DUF112 domain-containing protein</fullName>
    </recommendedName>
</protein>
<evidence type="ECO:0000256" key="1">
    <source>
        <dbReference type="SAM" id="Phobius"/>
    </source>
</evidence>
<feature type="transmembrane region" description="Helical" evidence="1">
    <location>
        <begin position="235"/>
        <end position="260"/>
    </location>
</feature>
<feature type="transmembrane region" description="Helical" evidence="1">
    <location>
        <begin position="371"/>
        <end position="404"/>
    </location>
</feature>
<keyword evidence="1" id="KW-0812">Transmembrane</keyword>
<organism evidence="3 4">
    <name type="scientific">Formimonas warabiya</name>
    <dbReference type="NCBI Taxonomy" id="1761012"/>
    <lineage>
        <taxon>Bacteria</taxon>
        <taxon>Bacillati</taxon>
        <taxon>Bacillota</taxon>
        <taxon>Clostridia</taxon>
        <taxon>Eubacteriales</taxon>
        <taxon>Peptococcaceae</taxon>
        <taxon>Candidatus Formimonas</taxon>
    </lineage>
</organism>
<proteinExistence type="predicted"/>